<protein>
    <submittedName>
        <fullName evidence="1">Putative secreted peptide</fullName>
    </submittedName>
</protein>
<reference evidence="1" key="1">
    <citation type="submission" date="2018-01" db="EMBL/GenBank/DDBJ databases">
        <title>An insight into the sialome of Amazonian anophelines.</title>
        <authorList>
            <person name="Ribeiro J.M."/>
            <person name="Scarpassa V."/>
            <person name="Calvo E."/>
        </authorList>
    </citation>
    <scope>NUCLEOTIDE SEQUENCE</scope>
    <source>
        <tissue evidence="1">Salivary glands</tissue>
    </source>
</reference>
<sequence>MDIERSFCATLLFASVMQSGSSFSIWHITSIERKFTVSVASVVSVDKLFCSLVRLLWRTSSNSRDL</sequence>
<organism evidence="1">
    <name type="scientific">Anopheles braziliensis</name>
    <dbReference type="NCBI Taxonomy" id="58242"/>
    <lineage>
        <taxon>Eukaryota</taxon>
        <taxon>Metazoa</taxon>
        <taxon>Ecdysozoa</taxon>
        <taxon>Arthropoda</taxon>
        <taxon>Hexapoda</taxon>
        <taxon>Insecta</taxon>
        <taxon>Pterygota</taxon>
        <taxon>Neoptera</taxon>
        <taxon>Endopterygota</taxon>
        <taxon>Diptera</taxon>
        <taxon>Nematocera</taxon>
        <taxon>Culicoidea</taxon>
        <taxon>Culicidae</taxon>
        <taxon>Anophelinae</taxon>
        <taxon>Anopheles</taxon>
    </lineage>
</organism>
<dbReference type="AlphaFoldDB" id="A0A2M3ZVG0"/>
<proteinExistence type="predicted"/>
<evidence type="ECO:0000313" key="1">
    <source>
        <dbReference type="EMBL" id="MBW32557.1"/>
    </source>
</evidence>
<accession>A0A2M3ZVG0</accession>
<name>A0A2M3ZVG0_9DIPT</name>
<dbReference type="EMBL" id="GGFM01011806">
    <property type="protein sequence ID" value="MBW32557.1"/>
    <property type="molecule type" value="Transcribed_RNA"/>
</dbReference>